<evidence type="ECO:0000259" key="4">
    <source>
        <dbReference type="Pfam" id="PF13439"/>
    </source>
</evidence>
<evidence type="ECO:0000256" key="1">
    <source>
        <dbReference type="ARBA" id="ARBA00022676"/>
    </source>
</evidence>
<keyword evidence="1 5" id="KW-0328">Glycosyltransferase</keyword>
<evidence type="ECO:0000256" key="2">
    <source>
        <dbReference type="ARBA" id="ARBA00022679"/>
    </source>
</evidence>
<dbReference type="Pfam" id="PF13439">
    <property type="entry name" value="Glyco_transf_4"/>
    <property type="match status" value="1"/>
</dbReference>
<keyword evidence="2 5" id="KW-0808">Transferase</keyword>
<evidence type="ECO:0000259" key="3">
    <source>
        <dbReference type="Pfam" id="PF00534"/>
    </source>
</evidence>
<dbReference type="InterPro" id="IPR028098">
    <property type="entry name" value="Glyco_trans_4-like_N"/>
</dbReference>
<dbReference type="InterPro" id="IPR001296">
    <property type="entry name" value="Glyco_trans_1"/>
</dbReference>
<dbReference type="GO" id="GO:0016757">
    <property type="term" value="F:glycosyltransferase activity"/>
    <property type="evidence" value="ECO:0007669"/>
    <property type="project" value="UniProtKB-KW"/>
</dbReference>
<dbReference type="SUPFAM" id="SSF53756">
    <property type="entry name" value="UDP-Glycosyltransferase/glycogen phosphorylase"/>
    <property type="match status" value="1"/>
</dbReference>
<dbReference type="Pfam" id="PF00534">
    <property type="entry name" value="Glycos_transf_1"/>
    <property type="match status" value="1"/>
</dbReference>
<name>A0ABU8DVG5_9ACTN</name>
<dbReference type="RefSeq" id="WP_336404944.1">
    <property type="nucleotide sequence ID" value="NZ_JBAPLU010000014.1"/>
</dbReference>
<feature type="domain" description="Glycosyltransferase subfamily 4-like N-terminal" evidence="4">
    <location>
        <begin position="15"/>
        <end position="166"/>
    </location>
</feature>
<feature type="domain" description="Glycosyl transferase family 1" evidence="3">
    <location>
        <begin position="182"/>
        <end position="288"/>
    </location>
</feature>
<dbReference type="EMBL" id="JBAPLU010000014">
    <property type="protein sequence ID" value="MEI4272819.1"/>
    <property type="molecule type" value="Genomic_DNA"/>
</dbReference>
<organism evidence="5 6">
    <name type="scientific">Klenkia sesuvii</name>
    <dbReference type="NCBI Taxonomy" id="3103137"/>
    <lineage>
        <taxon>Bacteria</taxon>
        <taxon>Bacillati</taxon>
        <taxon>Actinomycetota</taxon>
        <taxon>Actinomycetes</taxon>
        <taxon>Geodermatophilales</taxon>
        <taxon>Geodermatophilaceae</taxon>
        <taxon>Klenkia</taxon>
    </lineage>
</organism>
<sequence>MPLKVGLLVDSPTAGGGESYLLRLYSRLAMDGRVQVDLIGNLPGWTADIGPHIPLPTVDKLTAQRSPVVQMLPALSASGRMLRAARLADVDIFHIQYFREKLFLPRLLGSRPILWTEHGPLPSAMRGVPLAILRAQARRCSVVSVSTAVARSLWDRGIRSQVVPNPLPDLPPGLSRAQSSGAILYIGRLEEKKRLSLLLEAARLDRNLKVAIAGTGPQEAALRHEAPANVEFLGFREDSLSLISRAAAVVLPSGRDAREGSPMAMLEGRSLGVPVMVASDSHAAAEAESLGCFIFEPTPASLIHAARGCAGFTIPLQGNVRCERGVERWADTTFELMESIADGPAS</sequence>
<dbReference type="PANTHER" id="PTHR12526">
    <property type="entry name" value="GLYCOSYLTRANSFERASE"/>
    <property type="match status" value="1"/>
</dbReference>
<proteinExistence type="predicted"/>
<accession>A0ABU8DVG5</accession>
<reference evidence="5 6" key="1">
    <citation type="submission" date="2024-03" db="EMBL/GenBank/DDBJ databases">
        <title>Draft genome sequence of Klenkia sp. LSe6-5.</title>
        <authorList>
            <person name="Duangmal K."/>
            <person name="Chantavorakit T."/>
        </authorList>
    </citation>
    <scope>NUCLEOTIDE SEQUENCE [LARGE SCALE GENOMIC DNA]</scope>
    <source>
        <strain evidence="5 6">LSe6-5</strain>
    </source>
</reference>
<dbReference type="Gene3D" id="3.40.50.2000">
    <property type="entry name" value="Glycogen Phosphorylase B"/>
    <property type="match status" value="2"/>
</dbReference>
<protein>
    <submittedName>
        <fullName evidence="5">Glycosyltransferase</fullName>
        <ecNumber evidence="5">2.4.-.-</ecNumber>
    </submittedName>
</protein>
<dbReference type="Proteomes" id="UP001361570">
    <property type="component" value="Unassembled WGS sequence"/>
</dbReference>
<keyword evidence="6" id="KW-1185">Reference proteome</keyword>
<dbReference type="EC" id="2.4.-.-" evidence="5"/>
<evidence type="ECO:0000313" key="5">
    <source>
        <dbReference type="EMBL" id="MEI4272819.1"/>
    </source>
</evidence>
<evidence type="ECO:0000313" key="6">
    <source>
        <dbReference type="Proteomes" id="UP001361570"/>
    </source>
</evidence>
<comment type="caution">
    <text evidence="5">The sequence shown here is derived from an EMBL/GenBank/DDBJ whole genome shotgun (WGS) entry which is preliminary data.</text>
</comment>
<gene>
    <name evidence="5" type="ORF">TEK04_13905</name>
</gene>